<accession>A0A3P6RAL4</accession>
<dbReference type="AlphaFoldDB" id="A0A3P6RAL4"/>
<dbReference type="CDD" id="cd00038">
    <property type="entry name" value="CAP_ED"/>
    <property type="match status" value="1"/>
</dbReference>
<dbReference type="SUPFAM" id="SSF51206">
    <property type="entry name" value="cAMP-binding domain-like"/>
    <property type="match status" value="1"/>
</dbReference>
<dbReference type="Proteomes" id="UP000281553">
    <property type="component" value="Unassembled WGS sequence"/>
</dbReference>
<proteinExistence type="predicted"/>
<reference evidence="2 3" key="1">
    <citation type="submission" date="2018-11" db="EMBL/GenBank/DDBJ databases">
        <authorList>
            <consortium name="Pathogen Informatics"/>
        </authorList>
    </citation>
    <scope>NUCLEOTIDE SEQUENCE [LARGE SCALE GENOMIC DNA]</scope>
</reference>
<name>A0A3P6RAL4_DIBLA</name>
<dbReference type="InterPro" id="IPR018490">
    <property type="entry name" value="cNMP-bd_dom_sf"/>
</dbReference>
<feature type="domain" description="Cyclic nucleotide-binding" evidence="1">
    <location>
        <begin position="11"/>
        <end position="50"/>
    </location>
</feature>
<organism evidence="2 3">
    <name type="scientific">Dibothriocephalus latus</name>
    <name type="common">Fish tapeworm</name>
    <name type="synonym">Diphyllobothrium latum</name>
    <dbReference type="NCBI Taxonomy" id="60516"/>
    <lineage>
        <taxon>Eukaryota</taxon>
        <taxon>Metazoa</taxon>
        <taxon>Spiralia</taxon>
        <taxon>Lophotrochozoa</taxon>
        <taxon>Platyhelminthes</taxon>
        <taxon>Cestoda</taxon>
        <taxon>Eucestoda</taxon>
        <taxon>Diphyllobothriidea</taxon>
        <taxon>Diphyllobothriidae</taxon>
        <taxon>Dibothriocephalus</taxon>
    </lineage>
</organism>
<dbReference type="Gene3D" id="2.60.120.10">
    <property type="entry name" value="Jelly Rolls"/>
    <property type="match status" value="1"/>
</dbReference>
<evidence type="ECO:0000313" key="3">
    <source>
        <dbReference type="Proteomes" id="UP000281553"/>
    </source>
</evidence>
<dbReference type="InterPro" id="IPR014710">
    <property type="entry name" value="RmlC-like_jellyroll"/>
</dbReference>
<protein>
    <recommendedName>
        <fullName evidence="1">Cyclic nucleotide-binding domain-containing protein</fullName>
    </recommendedName>
</protein>
<dbReference type="InterPro" id="IPR000595">
    <property type="entry name" value="cNMP-bd_dom"/>
</dbReference>
<dbReference type="EMBL" id="UYRU01005699">
    <property type="protein sequence ID" value="VDK39168.1"/>
    <property type="molecule type" value="Genomic_DNA"/>
</dbReference>
<sequence length="67" mass="7678">MIRQALLSNDFLKQLDPIQVKEIVNCMYEKHIERGCYIIREGEPGDALYVSAGKLLLAYLCTLFCLL</sequence>
<gene>
    <name evidence="2" type="ORF">DILT_LOCUS1005</name>
</gene>
<dbReference type="PROSITE" id="PS50042">
    <property type="entry name" value="CNMP_BINDING_3"/>
    <property type="match status" value="1"/>
</dbReference>
<keyword evidence="3" id="KW-1185">Reference proteome</keyword>
<evidence type="ECO:0000259" key="1">
    <source>
        <dbReference type="PROSITE" id="PS50042"/>
    </source>
</evidence>
<dbReference type="OrthoDB" id="63267at2759"/>
<evidence type="ECO:0000313" key="2">
    <source>
        <dbReference type="EMBL" id="VDK39168.1"/>
    </source>
</evidence>